<name>A0A926D0V2_9FIRM</name>
<evidence type="ECO:0000313" key="1">
    <source>
        <dbReference type="EMBL" id="MBC8529464.1"/>
    </source>
</evidence>
<proteinExistence type="predicted"/>
<evidence type="ECO:0000313" key="2">
    <source>
        <dbReference type="Proteomes" id="UP000654279"/>
    </source>
</evidence>
<keyword evidence="2" id="KW-1185">Reference proteome</keyword>
<reference evidence="1" key="1">
    <citation type="submission" date="2020-08" db="EMBL/GenBank/DDBJ databases">
        <title>Genome public.</title>
        <authorList>
            <person name="Liu C."/>
            <person name="Sun Q."/>
        </authorList>
    </citation>
    <scope>NUCLEOTIDE SEQUENCE</scope>
    <source>
        <strain evidence="1">NSJ-44</strain>
    </source>
</reference>
<protein>
    <recommendedName>
        <fullName evidence="3">Cytosolic protein</fullName>
    </recommendedName>
</protein>
<dbReference type="RefSeq" id="WP_249285307.1">
    <property type="nucleotide sequence ID" value="NZ_JACRSO010000003.1"/>
</dbReference>
<dbReference type="Pfam" id="PF19620">
    <property type="entry name" value="DUF6125"/>
    <property type="match status" value="1"/>
</dbReference>
<gene>
    <name evidence="1" type="ORF">H8699_08495</name>
</gene>
<dbReference type="Proteomes" id="UP000654279">
    <property type="component" value="Unassembled WGS sequence"/>
</dbReference>
<organism evidence="1 2">
    <name type="scientific">Luoshenia tenuis</name>
    <dbReference type="NCBI Taxonomy" id="2763654"/>
    <lineage>
        <taxon>Bacteria</taxon>
        <taxon>Bacillati</taxon>
        <taxon>Bacillota</taxon>
        <taxon>Clostridia</taxon>
        <taxon>Christensenellales</taxon>
        <taxon>Christensenellaceae</taxon>
        <taxon>Luoshenia</taxon>
    </lineage>
</organism>
<evidence type="ECO:0008006" key="3">
    <source>
        <dbReference type="Google" id="ProtNLM"/>
    </source>
</evidence>
<comment type="caution">
    <text evidence="1">The sequence shown here is derived from an EMBL/GenBank/DDBJ whole genome shotgun (WGS) entry which is preliminary data.</text>
</comment>
<accession>A0A926D0V2</accession>
<dbReference type="EMBL" id="JACRSO010000003">
    <property type="protein sequence ID" value="MBC8529464.1"/>
    <property type="molecule type" value="Genomic_DNA"/>
</dbReference>
<sequence>MRENETLQAMTKEELISLITLYSKNWLAMDGVWFQSIEQKYGMDEAMVHDAQAWERFTVIEARRIKQFLNLPERAGLEGLARALSLRFYANINQDEIRIQGNTLLYRTLECRVQSARTRKNMALHPCKPVGLIEYAGFARTIDERITCQCVSCYPDSCDDTCACSWLFTLNEAQ</sequence>
<dbReference type="AlphaFoldDB" id="A0A926D0V2"/>